<gene>
    <name evidence="1" type="ORF">L6452_42038</name>
</gene>
<keyword evidence="2" id="KW-1185">Reference proteome</keyword>
<reference evidence="1 2" key="2">
    <citation type="journal article" date="2022" name="Mol. Ecol. Resour.">
        <title>The genomes of chicory, endive, great burdock and yacon provide insights into Asteraceae paleo-polyploidization history and plant inulin production.</title>
        <authorList>
            <person name="Fan W."/>
            <person name="Wang S."/>
            <person name="Wang H."/>
            <person name="Wang A."/>
            <person name="Jiang F."/>
            <person name="Liu H."/>
            <person name="Zhao H."/>
            <person name="Xu D."/>
            <person name="Zhang Y."/>
        </authorList>
    </citation>
    <scope>NUCLEOTIDE SEQUENCE [LARGE SCALE GENOMIC DNA]</scope>
    <source>
        <strain evidence="2">cv. Niubang</strain>
    </source>
</reference>
<proteinExistence type="predicted"/>
<reference evidence="2" key="1">
    <citation type="journal article" date="2022" name="Mol. Ecol. Resour.">
        <title>The genomes of chicory, endive, great burdock and yacon provide insights into Asteraceae palaeo-polyploidization history and plant inulin production.</title>
        <authorList>
            <person name="Fan W."/>
            <person name="Wang S."/>
            <person name="Wang H."/>
            <person name="Wang A."/>
            <person name="Jiang F."/>
            <person name="Liu H."/>
            <person name="Zhao H."/>
            <person name="Xu D."/>
            <person name="Zhang Y."/>
        </authorList>
    </citation>
    <scope>NUCLEOTIDE SEQUENCE [LARGE SCALE GENOMIC DNA]</scope>
    <source>
        <strain evidence="2">cv. Niubang</strain>
    </source>
</reference>
<sequence length="101" mass="11101">MPNHFQSSSGQVKSSSMRISSVEVKIVIMFVVYGNKVEGLWCNSGEVGALSIRSMKASFFDLPHSSHQICSIFALLIDQIRKKADLALSLKSVWLSISSPL</sequence>
<dbReference type="EMBL" id="CM042063">
    <property type="protein sequence ID" value="KAI3666997.1"/>
    <property type="molecule type" value="Genomic_DNA"/>
</dbReference>
<name>A0ACB8XHR3_ARCLA</name>
<evidence type="ECO:0000313" key="1">
    <source>
        <dbReference type="EMBL" id="KAI3666997.1"/>
    </source>
</evidence>
<protein>
    <submittedName>
        <fullName evidence="1">Uncharacterized protein</fullName>
    </submittedName>
</protein>
<evidence type="ECO:0000313" key="2">
    <source>
        <dbReference type="Proteomes" id="UP001055879"/>
    </source>
</evidence>
<comment type="caution">
    <text evidence="1">The sequence shown here is derived from an EMBL/GenBank/DDBJ whole genome shotgun (WGS) entry which is preliminary data.</text>
</comment>
<organism evidence="1 2">
    <name type="scientific">Arctium lappa</name>
    <name type="common">Greater burdock</name>
    <name type="synonym">Lappa major</name>
    <dbReference type="NCBI Taxonomy" id="4217"/>
    <lineage>
        <taxon>Eukaryota</taxon>
        <taxon>Viridiplantae</taxon>
        <taxon>Streptophyta</taxon>
        <taxon>Embryophyta</taxon>
        <taxon>Tracheophyta</taxon>
        <taxon>Spermatophyta</taxon>
        <taxon>Magnoliopsida</taxon>
        <taxon>eudicotyledons</taxon>
        <taxon>Gunneridae</taxon>
        <taxon>Pentapetalae</taxon>
        <taxon>asterids</taxon>
        <taxon>campanulids</taxon>
        <taxon>Asterales</taxon>
        <taxon>Asteraceae</taxon>
        <taxon>Carduoideae</taxon>
        <taxon>Cardueae</taxon>
        <taxon>Arctiinae</taxon>
        <taxon>Arctium</taxon>
    </lineage>
</organism>
<dbReference type="Proteomes" id="UP001055879">
    <property type="component" value="Linkage Group LG17"/>
</dbReference>
<accession>A0ACB8XHR3</accession>